<gene>
    <name evidence="2" type="ORF">GCM10011583_07260</name>
</gene>
<dbReference type="InterPro" id="IPR037523">
    <property type="entry name" value="VOC_core"/>
</dbReference>
<dbReference type="PANTHER" id="PTHR33993">
    <property type="entry name" value="GLYOXALASE-RELATED"/>
    <property type="match status" value="1"/>
</dbReference>
<evidence type="ECO:0000313" key="2">
    <source>
        <dbReference type="EMBL" id="GGJ78328.1"/>
    </source>
</evidence>
<dbReference type="InterPro" id="IPR004360">
    <property type="entry name" value="Glyas_Fos-R_dOase_dom"/>
</dbReference>
<dbReference type="RefSeq" id="WP_189105800.1">
    <property type="nucleotide sequence ID" value="NZ_BMMV01000002.1"/>
</dbReference>
<feature type="domain" description="VOC" evidence="1">
    <location>
        <begin position="12"/>
        <end position="124"/>
    </location>
</feature>
<dbReference type="PANTHER" id="PTHR33993:SF14">
    <property type="entry name" value="GB|AAF24581.1"/>
    <property type="match status" value="1"/>
</dbReference>
<dbReference type="EMBL" id="BMMV01000002">
    <property type="protein sequence ID" value="GGJ78328.1"/>
    <property type="molecule type" value="Genomic_DNA"/>
</dbReference>
<sequence>MTVLSTNQPEGTPTWIELRTPDREGALTFYQALFGWEYEPYPSGDGDGTVCLLRGRPVAGIVPDADRTSAVWTMYFATDDCDDTARRVTETGGRLIEAPADLADHARTAVALDAVGARFGLWQGRSRLGSEIVNEPDSLVRNDLITPDPEPARAFYTALFGFTLDGNDEVPELDFTFLRRPDGHEIGGIIGSPDVPTSAWGTLFAVSDADAVAERATASGGSSTEPEDTPYARMATVTDPAGAVFSVGKAP</sequence>
<reference evidence="3" key="1">
    <citation type="journal article" date="2019" name="Int. J. Syst. Evol. Microbiol.">
        <title>The Global Catalogue of Microorganisms (GCM) 10K type strain sequencing project: providing services to taxonomists for standard genome sequencing and annotation.</title>
        <authorList>
            <consortium name="The Broad Institute Genomics Platform"/>
            <consortium name="The Broad Institute Genome Sequencing Center for Infectious Disease"/>
            <person name="Wu L."/>
            <person name="Ma J."/>
        </authorList>
    </citation>
    <scope>NUCLEOTIDE SEQUENCE [LARGE SCALE GENOMIC DNA]</scope>
    <source>
        <strain evidence="3">CGMCC 4.7275</strain>
    </source>
</reference>
<accession>A0ABQ2E0Z7</accession>
<dbReference type="InterPro" id="IPR052164">
    <property type="entry name" value="Anthracycline_SecMetBiosynth"/>
</dbReference>
<proteinExistence type="predicted"/>
<protein>
    <submittedName>
        <fullName evidence="2">Glyoxalase</fullName>
    </submittedName>
</protein>
<dbReference type="Proteomes" id="UP000660265">
    <property type="component" value="Unassembled WGS sequence"/>
</dbReference>
<dbReference type="PROSITE" id="PS51819">
    <property type="entry name" value="VOC"/>
    <property type="match status" value="2"/>
</dbReference>
<dbReference type="InterPro" id="IPR029068">
    <property type="entry name" value="Glyas_Bleomycin-R_OHBP_Dase"/>
</dbReference>
<dbReference type="SUPFAM" id="SSF54593">
    <property type="entry name" value="Glyoxalase/Bleomycin resistance protein/Dihydroxybiphenyl dioxygenase"/>
    <property type="match status" value="1"/>
</dbReference>
<organism evidence="2 3">
    <name type="scientific">Streptomyces camponoticapitis</name>
    <dbReference type="NCBI Taxonomy" id="1616125"/>
    <lineage>
        <taxon>Bacteria</taxon>
        <taxon>Bacillati</taxon>
        <taxon>Actinomycetota</taxon>
        <taxon>Actinomycetes</taxon>
        <taxon>Kitasatosporales</taxon>
        <taxon>Streptomycetaceae</taxon>
        <taxon>Streptomyces</taxon>
    </lineage>
</organism>
<evidence type="ECO:0000313" key="3">
    <source>
        <dbReference type="Proteomes" id="UP000660265"/>
    </source>
</evidence>
<dbReference type="Gene3D" id="3.10.180.10">
    <property type="entry name" value="2,3-Dihydroxybiphenyl 1,2-Dioxygenase, domain 1"/>
    <property type="match status" value="2"/>
</dbReference>
<comment type="caution">
    <text evidence="2">The sequence shown here is derived from an EMBL/GenBank/DDBJ whole genome shotgun (WGS) entry which is preliminary data.</text>
</comment>
<evidence type="ECO:0000259" key="1">
    <source>
        <dbReference type="PROSITE" id="PS51819"/>
    </source>
</evidence>
<feature type="domain" description="VOC" evidence="1">
    <location>
        <begin position="135"/>
        <end position="250"/>
    </location>
</feature>
<dbReference type="Pfam" id="PF18029">
    <property type="entry name" value="Glyoxalase_6"/>
    <property type="match status" value="1"/>
</dbReference>
<dbReference type="InterPro" id="IPR041581">
    <property type="entry name" value="Glyoxalase_6"/>
</dbReference>
<keyword evidence="3" id="KW-1185">Reference proteome</keyword>
<name>A0ABQ2E0Z7_9ACTN</name>
<dbReference type="CDD" id="cd07247">
    <property type="entry name" value="SgaA_N_like"/>
    <property type="match status" value="1"/>
</dbReference>
<dbReference type="Pfam" id="PF00903">
    <property type="entry name" value="Glyoxalase"/>
    <property type="match status" value="1"/>
</dbReference>